<evidence type="ECO:0000256" key="4">
    <source>
        <dbReference type="SAM" id="MobiDB-lite"/>
    </source>
</evidence>
<dbReference type="Ensembl" id="ENSEBUT00000008609.1">
    <property type="protein sequence ID" value="ENSEBUP00000008116.1"/>
    <property type="gene ID" value="ENSEBUG00000005266.1"/>
</dbReference>
<feature type="region of interest" description="Disordered" evidence="4">
    <location>
        <begin position="232"/>
        <end position="285"/>
    </location>
</feature>
<dbReference type="PANTHER" id="PTHR23192:SF29">
    <property type="entry name" value="OLFACTOMEDIN-LIKE PROTEIN 2A"/>
    <property type="match status" value="1"/>
</dbReference>
<evidence type="ECO:0000256" key="2">
    <source>
        <dbReference type="ARBA" id="ARBA00022525"/>
    </source>
</evidence>
<dbReference type="InterPro" id="IPR003112">
    <property type="entry name" value="Olfac-like_dom"/>
</dbReference>
<dbReference type="Pfam" id="PF02191">
    <property type="entry name" value="OLF"/>
    <property type="match status" value="1"/>
</dbReference>
<dbReference type="Proteomes" id="UP000694388">
    <property type="component" value="Unplaced"/>
</dbReference>
<evidence type="ECO:0000256" key="1">
    <source>
        <dbReference type="ARBA" id="ARBA00004613"/>
    </source>
</evidence>
<reference evidence="7" key="2">
    <citation type="submission" date="2025-09" db="UniProtKB">
        <authorList>
            <consortium name="Ensembl"/>
        </authorList>
    </citation>
    <scope>IDENTIFICATION</scope>
</reference>
<feature type="domain" description="Olfactomedin-like" evidence="6">
    <location>
        <begin position="386"/>
        <end position="616"/>
    </location>
</feature>
<sequence length="616" mass="70245">MHPLAPLFVRLVGSLSCVLMLRDLSMVEGSKSEYSLDKQATANGTTRCYVGPKTDLFSQLLLDKDHVRSHAEGANCRCKCVVRPLVKKSCEHQQRKPLYMVETISSGGQQCQCSCSAPSATLNPCEAEWRAERLQRNAPEMAKLSSLSNLLQSTLHGMDLLKLHSFIAVLVQQVVKLEEAMSANFSREREYVRSGLARMADHMKQHANDSELIASIRKDLAHLTLTLQQRTFSTEKKENRGAAVKPVKKVKGEKKLKKSNISQQRPEAKSSNHSWHSPTGHNKARPTLLREVTYYTGKKKGGQLINHKKGSVSSSIRHVTRNLHHLRPTVVTTTTRPYSTTSRRIYTYKAYTTIATTTPTTVKKSYSRIRTLNKKVEAAPTENGPTCVRTLLSIDLPVSFNKYGRNEGAWMKDPMATDDRIFITNYYYGNNLVEFKNLGNFKQGRWSSIHKLPYNWIGTGHVVYNGSFFYNRAFSRHIIKYNLAGRHMVAWALLPDAVYEETTPWRWRGHSDIDFAVDENGLWVIYPSLKEGTSRVCCCYSMIGLEFLMFTKHLFHRIMWAVHSIYCLCGIVIPDEVLPLCSVCLSVRLLFRLLWPNRWADVAEIWQQCFTTDWVK</sequence>
<reference evidence="7" key="1">
    <citation type="submission" date="2025-08" db="UniProtKB">
        <authorList>
            <consortium name="Ensembl"/>
        </authorList>
    </citation>
    <scope>IDENTIFICATION</scope>
</reference>
<protein>
    <submittedName>
        <fullName evidence="7">Olfactomedin-like 2A</fullName>
    </submittedName>
</protein>
<dbReference type="PANTHER" id="PTHR23192">
    <property type="entry name" value="OLFACTOMEDIN-RELATED"/>
    <property type="match status" value="1"/>
</dbReference>
<dbReference type="GO" id="GO:0005615">
    <property type="term" value="C:extracellular space"/>
    <property type="evidence" value="ECO:0007669"/>
    <property type="project" value="TreeGrafter"/>
</dbReference>
<dbReference type="PROSITE" id="PS51132">
    <property type="entry name" value="OLF"/>
    <property type="match status" value="1"/>
</dbReference>
<dbReference type="AlphaFoldDB" id="A0A8C4Q0E4"/>
<keyword evidence="5" id="KW-0732">Signal</keyword>
<dbReference type="InterPro" id="IPR050605">
    <property type="entry name" value="Olfactomedin-like_domain"/>
</dbReference>
<comment type="subcellular location">
    <subcellularLocation>
        <location evidence="1">Secreted</location>
    </subcellularLocation>
</comment>
<evidence type="ECO:0000256" key="5">
    <source>
        <dbReference type="SAM" id="SignalP"/>
    </source>
</evidence>
<feature type="chain" id="PRO_5034511230" evidence="5">
    <location>
        <begin position="30"/>
        <end position="616"/>
    </location>
</feature>
<comment type="caution">
    <text evidence="3">Lacks conserved residue(s) required for the propagation of feature annotation.</text>
</comment>
<dbReference type="GeneTree" id="ENSGT00940000157194"/>
<dbReference type="OMA" id="CVMRPLP"/>
<dbReference type="GO" id="GO:0007165">
    <property type="term" value="P:signal transduction"/>
    <property type="evidence" value="ECO:0007669"/>
    <property type="project" value="TreeGrafter"/>
</dbReference>
<feature type="compositionally biased region" description="Polar residues" evidence="4">
    <location>
        <begin position="259"/>
        <end position="280"/>
    </location>
</feature>
<evidence type="ECO:0000313" key="8">
    <source>
        <dbReference type="Proteomes" id="UP000694388"/>
    </source>
</evidence>
<organism evidence="7 8">
    <name type="scientific">Eptatretus burgeri</name>
    <name type="common">Inshore hagfish</name>
    <dbReference type="NCBI Taxonomy" id="7764"/>
    <lineage>
        <taxon>Eukaryota</taxon>
        <taxon>Metazoa</taxon>
        <taxon>Chordata</taxon>
        <taxon>Craniata</taxon>
        <taxon>Vertebrata</taxon>
        <taxon>Cyclostomata</taxon>
        <taxon>Myxini</taxon>
        <taxon>Myxiniformes</taxon>
        <taxon>Myxinidae</taxon>
        <taxon>Eptatretinae</taxon>
        <taxon>Eptatretus</taxon>
    </lineage>
</organism>
<evidence type="ECO:0000313" key="7">
    <source>
        <dbReference type="Ensembl" id="ENSEBUP00000008116.1"/>
    </source>
</evidence>
<name>A0A8C4Q0E4_EPTBU</name>
<proteinExistence type="predicted"/>
<evidence type="ECO:0000259" key="6">
    <source>
        <dbReference type="PROSITE" id="PS51132"/>
    </source>
</evidence>
<accession>A0A8C4Q0E4</accession>
<feature type="signal peptide" evidence="5">
    <location>
        <begin position="1"/>
        <end position="29"/>
    </location>
</feature>
<keyword evidence="8" id="KW-1185">Reference proteome</keyword>
<keyword evidence="2" id="KW-0964">Secreted</keyword>
<feature type="compositionally biased region" description="Basic residues" evidence="4">
    <location>
        <begin position="246"/>
        <end position="258"/>
    </location>
</feature>
<evidence type="ECO:0000256" key="3">
    <source>
        <dbReference type="PROSITE-ProRule" id="PRU00446"/>
    </source>
</evidence>
<dbReference type="SMART" id="SM00284">
    <property type="entry name" value="OLF"/>
    <property type="match status" value="1"/>
</dbReference>